<sequence length="358" mass="39860">MLRSISIRANHGKTPAPPAGLAPAGSRIPRLATRRPATARSFASVPGQPGATALLPDFTAIRAVRKPLTQLPVNPAHAAMQQRIRSSLDDRITFDNYVPALNRMLNYIGLEEARAPALCSFILTNLVDDRPLHLIEKHLHETLRYTIVDPATNASFIDAIGPRLAGRGQLIYSQIEPHLRDMRGKRILDFGAGSGVVTAEVRSKVSPHTIGIDVRPYGDGIIQFDGRRAPFDDGSFDCVIVTNVFHHEQHNQQCLDEVHRLLRPGGKLVVIETVPTGGTEEEARLDLGRTFLIDFTYNRLFNDADIPVPGTFETAEGWRRRLMESGFDEPEVLEHLGFDQEIVPDWHVLYVVRRNPCQ</sequence>
<evidence type="ECO:0000256" key="1">
    <source>
        <dbReference type="SAM" id="MobiDB-lite"/>
    </source>
</evidence>
<feature type="region of interest" description="Disordered" evidence="1">
    <location>
        <begin position="1"/>
        <end position="26"/>
    </location>
</feature>
<gene>
    <name evidence="3" type="ORF">SAMN06295970_102350</name>
</gene>
<dbReference type="RefSeq" id="WP_283441149.1">
    <property type="nucleotide sequence ID" value="NZ_FXUL01000002.1"/>
</dbReference>
<proteinExistence type="predicted"/>
<dbReference type="Gene3D" id="3.40.50.150">
    <property type="entry name" value="Vaccinia Virus protein VP39"/>
    <property type="match status" value="1"/>
</dbReference>
<comment type="caution">
    <text evidence="3">The sequence shown here is derived from an EMBL/GenBank/DDBJ whole genome shotgun (WGS) entry which is preliminary data.</text>
</comment>
<evidence type="ECO:0000313" key="4">
    <source>
        <dbReference type="Proteomes" id="UP001158049"/>
    </source>
</evidence>
<accession>A0ABY1PXN3</accession>
<organism evidence="3 4">
    <name type="scientific">Noviherbaspirillum suwonense</name>
    <dbReference type="NCBI Taxonomy" id="1224511"/>
    <lineage>
        <taxon>Bacteria</taxon>
        <taxon>Pseudomonadati</taxon>
        <taxon>Pseudomonadota</taxon>
        <taxon>Betaproteobacteria</taxon>
        <taxon>Burkholderiales</taxon>
        <taxon>Oxalobacteraceae</taxon>
        <taxon>Noviherbaspirillum</taxon>
    </lineage>
</organism>
<feature type="domain" description="Methyltransferase type 11" evidence="2">
    <location>
        <begin position="188"/>
        <end position="270"/>
    </location>
</feature>
<dbReference type="PANTHER" id="PTHR43591">
    <property type="entry name" value="METHYLTRANSFERASE"/>
    <property type="match status" value="1"/>
</dbReference>
<dbReference type="CDD" id="cd02440">
    <property type="entry name" value="AdoMet_MTases"/>
    <property type="match status" value="1"/>
</dbReference>
<dbReference type="InterPro" id="IPR013216">
    <property type="entry name" value="Methyltransf_11"/>
</dbReference>
<dbReference type="Proteomes" id="UP001158049">
    <property type="component" value="Unassembled WGS sequence"/>
</dbReference>
<reference evidence="3 4" key="1">
    <citation type="submission" date="2017-05" db="EMBL/GenBank/DDBJ databases">
        <authorList>
            <person name="Varghese N."/>
            <person name="Submissions S."/>
        </authorList>
    </citation>
    <scope>NUCLEOTIDE SEQUENCE [LARGE SCALE GENOMIC DNA]</scope>
    <source>
        <strain evidence="3 4">DSM 26001</strain>
    </source>
</reference>
<dbReference type="EMBL" id="FXUL01000002">
    <property type="protein sequence ID" value="SMP49947.1"/>
    <property type="molecule type" value="Genomic_DNA"/>
</dbReference>
<keyword evidence="3" id="KW-0830">Ubiquinone</keyword>
<protein>
    <submittedName>
        <fullName evidence="3">Ubiquinone/menaquinone biosynthesis C-methylase UbiE</fullName>
    </submittedName>
</protein>
<dbReference type="PANTHER" id="PTHR43591:SF110">
    <property type="entry name" value="RHODANESE DOMAIN-CONTAINING PROTEIN"/>
    <property type="match status" value="1"/>
</dbReference>
<name>A0ABY1PXN3_9BURK</name>
<dbReference type="InterPro" id="IPR029063">
    <property type="entry name" value="SAM-dependent_MTases_sf"/>
</dbReference>
<dbReference type="Pfam" id="PF08241">
    <property type="entry name" value="Methyltransf_11"/>
    <property type="match status" value="1"/>
</dbReference>
<dbReference type="SUPFAM" id="SSF53335">
    <property type="entry name" value="S-adenosyl-L-methionine-dependent methyltransferases"/>
    <property type="match status" value="1"/>
</dbReference>
<evidence type="ECO:0000313" key="3">
    <source>
        <dbReference type="EMBL" id="SMP49947.1"/>
    </source>
</evidence>
<keyword evidence="4" id="KW-1185">Reference proteome</keyword>
<evidence type="ECO:0000259" key="2">
    <source>
        <dbReference type="Pfam" id="PF08241"/>
    </source>
</evidence>